<comment type="caution">
    <text evidence="1">The sequence shown here is derived from an EMBL/GenBank/DDBJ whole genome shotgun (WGS) entry which is preliminary data.</text>
</comment>
<keyword evidence="2" id="KW-1185">Reference proteome</keyword>
<dbReference type="Proteomes" id="UP000094828">
    <property type="component" value="Unassembled WGS sequence"/>
</dbReference>
<dbReference type="InterPro" id="IPR018775">
    <property type="entry name" value="RlaP"/>
</dbReference>
<dbReference type="RefSeq" id="WP_068852136.1">
    <property type="nucleotide sequence ID" value="NZ_LYDR01000152.1"/>
</dbReference>
<dbReference type="PANTHER" id="PTHR34817">
    <property type="entry name" value="NUCLEOTIDYLTRANSFERASE"/>
    <property type="match status" value="1"/>
</dbReference>
<dbReference type="STRING" id="1841610.A6X21_13305"/>
<gene>
    <name evidence="1" type="ORF">A6X21_13305</name>
</gene>
<keyword evidence="1" id="KW-0808">Transferase</keyword>
<dbReference type="Pfam" id="PF10127">
    <property type="entry name" value="RlaP"/>
    <property type="match status" value="1"/>
</dbReference>
<dbReference type="GO" id="GO:0016740">
    <property type="term" value="F:transferase activity"/>
    <property type="evidence" value="ECO:0007669"/>
    <property type="project" value="UniProtKB-KW"/>
</dbReference>
<organism evidence="1 2">
    <name type="scientific">Planctopirus hydrillae</name>
    <dbReference type="NCBI Taxonomy" id="1841610"/>
    <lineage>
        <taxon>Bacteria</taxon>
        <taxon>Pseudomonadati</taxon>
        <taxon>Planctomycetota</taxon>
        <taxon>Planctomycetia</taxon>
        <taxon>Planctomycetales</taxon>
        <taxon>Planctomycetaceae</taxon>
        <taxon>Planctopirus</taxon>
    </lineage>
</organism>
<name>A0A1C3E5X5_9PLAN</name>
<sequence>MSERVHQNPSLIFSEGTQVVALRAVTGQGGRTLQPQGAVGVIVRAPADLDHSYRVRFPDGVEESLRREDIVVLAHFQEGKIGDAQIAAARSNLFDRVIFRCIIGSRAYGLDDEESDTDYRGIFLPQAGLQWSLYGVPEQIECHQTQEHYWELQRFLVLALKANPNVLECLYTPLVEKATPIAEELLAIRSVFLSRLVYQTYNGYVMSQFKKMQADIRNHGQVKWKHVMHLIRLLISGIAVLRNGFVPVRVEEHREQLLAVKRGELPWQETEKWRLSLHTEFDRALSVSKLPERPDYEQANALLVKARRAALSEELP</sequence>
<dbReference type="PANTHER" id="PTHR34817:SF2">
    <property type="entry name" value="NUCLEOTIDYLTRANSFERASE"/>
    <property type="match status" value="1"/>
</dbReference>
<reference evidence="1 2" key="1">
    <citation type="submission" date="2016-05" db="EMBL/GenBank/DDBJ databases">
        <title>Genomic and physiological characterization of Planctopirus sp. isolated from fresh water lake.</title>
        <authorList>
            <person name="Subhash Y."/>
            <person name="Ramana C."/>
        </authorList>
    </citation>
    <scope>NUCLEOTIDE SEQUENCE [LARGE SCALE GENOMIC DNA]</scope>
    <source>
        <strain evidence="1 2">JC280</strain>
    </source>
</reference>
<protein>
    <submittedName>
        <fullName evidence="1">Nucleotidyltransferase</fullName>
    </submittedName>
</protein>
<evidence type="ECO:0000313" key="2">
    <source>
        <dbReference type="Proteomes" id="UP000094828"/>
    </source>
</evidence>
<proteinExistence type="predicted"/>
<accession>A0A1C3E5X5</accession>
<dbReference type="EMBL" id="LYDR01000152">
    <property type="protein sequence ID" value="ODA28651.1"/>
    <property type="molecule type" value="Genomic_DNA"/>
</dbReference>
<evidence type="ECO:0000313" key="1">
    <source>
        <dbReference type="EMBL" id="ODA28651.1"/>
    </source>
</evidence>
<dbReference type="AlphaFoldDB" id="A0A1C3E5X5"/>
<dbReference type="OrthoDB" id="243791at2"/>